<dbReference type="EMBL" id="LS483372">
    <property type="protein sequence ID" value="SQF90782.1"/>
    <property type="molecule type" value="Genomic_DNA"/>
</dbReference>
<dbReference type="Proteomes" id="UP000248640">
    <property type="component" value="Chromosome 1"/>
</dbReference>
<dbReference type="RefSeq" id="WP_053255398.1">
    <property type="nucleotide sequence ID" value="NZ_CBCRXZ010000022.1"/>
</dbReference>
<protein>
    <submittedName>
        <fullName evidence="1">Type III secretion effector protein</fullName>
    </submittedName>
</protein>
<reference evidence="1 2" key="1">
    <citation type="submission" date="2018-06" db="EMBL/GenBank/DDBJ databases">
        <authorList>
            <consortium name="Pathogen Informatics"/>
            <person name="Doyle S."/>
        </authorList>
    </citation>
    <scope>NUCLEOTIDE SEQUENCE [LARGE SCALE GENOMIC DNA]</scope>
    <source>
        <strain evidence="1 2">NCTC10038</strain>
    </source>
</reference>
<proteinExistence type="predicted"/>
<evidence type="ECO:0000313" key="1">
    <source>
        <dbReference type="EMBL" id="SQF90782.1"/>
    </source>
</evidence>
<accession>A0A8B4I6Y4</accession>
<dbReference type="GeneID" id="69056716"/>
<sequence length="104" mass="11025">MTSTSFQSGQSGGCGAFHSQHILACSTSVNAQGASAALRKVYASEALRVKAFVGQRKFQAPVADDFIRGLRAPGQASHPDAQVARQAHWVWGALTNGLAAWWRG</sequence>
<evidence type="ECO:0000313" key="2">
    <source>
        <dbReference type="Proteomes" id="UP000248640"/>
    </source>
</evidence>
<dbReference type="AlphaFoldDB" id="A0A8B4I6Y4"/>
<name>A0A8B4I6Y4_PSEFL</name>
<gene>
    <name evidence="1" type="ORF">NCTC10038_02198</name>
</gene>
<organism evidence="1 2">
    <name type="scientific">Pseudomonas fluorescens</name>
    <dbReference type="NCBI Taxonomy" id="294"/>
    <lineage>
        <taxon>Bacteria</taxon>
        <taxon>Pseudomonadati</taxon>
        <taxon>Pseudomonadota</taxon>
        <taxon>Gammaproteobacteria</taxon>
        <taxon>Pseudomonadales</taxon>
        <taxon>Pseudomonadaceae</taxon>
        <taxon>Pseudomonas</taxon>
    </lineage>
</organism>